<dbReference type="PANTHER" id="PTHR10997">
    <property type="entry name" value="IMPORTIN-7, 8, 11"/>
    <property type="match status" value="1"/>
</dbReference>
<organism evidence="1 2">
    <name type="scientific">Salix brachista</name>
    <dbReference type="NCBI Taxonomy" id="2182728"/>
    <lineage>
        <taxon>Eukaryota</taxon>
        <taxon>Viridiplantae</taxon>
        <taxon>Streptophyta</taxon>
        <taxon>Embryophyta</taxon>
        <taxon>Tracheophyta</taxon>
        <taxon>Spermatophyta</taxon>
        <taxon>Magnoliopsida</taxon>
        <taxon>eudicotyledons</taxon>
        <taxon>Gunneridae</taxon>
        <taxon>Pentapetalae</taxon>
        <taxon>rosids</taxon>
        <taxon>fabids</taxon>
        <taxon>Malpighiales</taxon>
        <taxon>Salicaceae</taxon>
        <taxon>Saliceae</taxon>
        <taxon>Salix</taxon>
    </lineage>
</organism>
<gene>
    <name evidence="1" type="ORF">DKX38_015810</name>
</gene>
<proteinExistence type="predicted"/>
<dbReference type="EMBL" id="VDCV01000010">
    <property type="protein sequence ID" value="KAB5538277.1"/>
    <property type="molecule type" value="Genomic_DNA"/>
</dbReference>
<name>A0A5N5L695_9ROSI</name>
<evidence type="ECO:0000313" key="2">
    <source>
        <dbReference type="Proteomes" id="UP000326939"/>
    </source>
</evidence>
<comment type="caution">
    <text evidence="1">The sequence shown here is derived from an EMBL/GenBank/DDBJ whole genome shotgun (WGS) entry which is preliminary data.</text>
</comment>
<accession>A0A5N5L695</accession>
<dbReference type="InterPro" id="IPR011989">
    <property type="entry name" value="ARM-like"/>
</dbReference>
<dbReference type="GO" id="GO:0005635">
    <property type="term" value="C:nuclear envelope"/>
    <property type="evidence" value="ECO:0007669"/>
    <property type="project" value="TreeGrafter"/>
</dbReference>
<protein>
    <submittedName>
        <fullName evidence="1">Uncharacterized protein</fullName>
    </submittedName>
</protein>
<dbReference type="Gene3D" id="1.25.10.10">
    <property type="entry name" value="Leucine-rich Repeat Variant"/>
    <property type="match status" value="1"/>
</dbReference>
<dbReference type="AlphaFoldDB" id="A0A5N5L695"/>
<evidence type="ECO:0000313" key="1">
    <source>
        <dbReference type="EMBL" id="KAB5538277.1"/>
    </source>
</evidence>
<sequence>MAIASIAVYDWPDLSPFLLKLINDQTNMSGVHGALRCLALLDDIVVPTRVPVLFPCSHTIVSSPQNGRFL</sequence>
<dbReference type="GO" id="GO:0005829">
    <property type="term" value="C:cytosol"/>
    <property type="evidence" value="ECO:0007669"/>
    <property type="project" value="TreeGrafter"/>
</dbReference>
<keyword evidence="2" id="KW-1185">Reference proteome</keyword>
<dbReference type="Proteomes" id="UP000326939">
    <property type="component" value="Chromosome 10"/>
</dbReference>
<dbReference type="GO" id="GO:0006606">
    <property type="term" value="P:protein import into nucleus"/>
    <property type="evidence" value="ECO:0007669"/>
    <property type="project" value="TreeGrafter"/>
</dbReference>
<dbReference type="PANTHER" id="PTHR10997:SF9">
    <property type="entry name" value="IMPORTIN-9"/>
    <property type="match status" value="1"/>
</dbReference>
<reference evidence="2" key="1">
    <citation type="journal article" date="2019" name="Gigascience">
        <title>De novo genome assembly of the endangered Acer yangbiense, a plant species with extremely small populations endemic to Yunnan Province, China.</title>
        <authorList>
            <person name="Yang J."/>
            <person name="Wariss H.M."/>
            <person name="Tao L."/>
            <person name="Zhang R."/>
            <person name="Yun Q."/>
            <person name="Hollingsworth P."/>
            <person name="Dao Z."/>
            <person name="Luo G."/>
            <person name="Guo H."/>
            <person name="Ma Y."/>
            <person name="Sun W."/>
        </authorList>
    </citation>
    <scope>NUCLEOTIDE SEQUENCE [LARGE SCALE GENOMIC DNA]</scope>
    <source>
        <strain evidence="2">cv. br00</strain>
    </source>
</reference>